<sequence>MEEYETFILCYKGQTSGHHGVGFIINKSMKNNIESFSGISERVAILNLDIECHKMSIIQVYFPTSDAKEVEIDELYETIEKTIKTAHKHVILMGDFNAKVGAPKDNEDLVVKQHGHGARNNRGQKLVDFALEHKLTIINTCFKKKPNRKWTWRSPNELHKNEIDYILTNQPRLFTNFEVLNLNYPSDHRAIRGTVKLSKQKISRIKFTNKLESQLKSEEERIKYKDNLKLLLSEPATCQENDTVQTCYNKIRNAIVESLKSAQINKKKPEQKIIQERTEKLLQRRKDLQKTKNKTRSMKNELSALYKLVNKYIKQDYSKYRQDTIKRHLQIYGSTKKSFKELRTNNSWIKGLKNRDKYINKRSDIVNTATEFYRNLYSDISQNHITTSYRNKERQSEDFKEISETEVIETIKKLKLEKSPGSDNITNEALKIAQTILAVPLSKLFNLILQNSETPTQWSEANIILIYKKGDPKNIDNYRPISLLPSLYKLFSTIINRRISSILETKQPVEQAGFRKGFSTVDHIHTIELIIEKYQEQQRTLYITFIDYQKAFDSVSHLSIWESLEEQGIEEIYIKTIQSIYKNNIGRIKLESIGPSFPIKRGVRQGDPLSPILFISILENIIGKLNWCRTGLHIKGTYLSHLRFADDLVLLSETPGQMQRMMESLHQASIKVGLEMNLTKTKTMTNNSWKRPIIINGEPLEQVEKYIYLEVKVKGSSLAGHYTLTKTHDLFKSDT</sequence>
<dbReference type="PROSITE" id="PS50878">
    <property type="entry name" value="RT_POL"/>
    <property type="match status" value="1"/>
</dbReference>
<dbReference type="InterPro" id="IPR000477">
    <property type="entry name" value="RT_dom"/>
</dbReference>
<dbReference type="CDD" id="cd01650">
    <property type="entry name" value="RT_nLTR_like"/>
    <property type="match status" value="1"/>
</dbReference>
<dbReference type="SUPFAM" id="SSF56219">
    <property type="entry name" value="DNase I-like"/>
    <property type="match status" value="1"/>
</dbReference>
<dbReference type="EMBL" id="CAKOGL010000010">
    <property type="protein sequence ID" value="CAH2090836.1"/>
    <property type="molecule type" value="Genomic_DNA"/>
</dbReference>
<dbReference type="GO" id="GO:0003824">
    <property type="term" value="F:catalytic activity"/>
    <property type="evidence" value="ECO:0007669"/>
    <property type="project" value="InterPro"/>
</dbReference>
<dbReference type="Pfam" id="PF14529">
    <property type="entry name" value="Exo_endo_phos_2"/>
    <property type="match status" value="1"/>
</dbReference>
<dbReference type="InterPro" id="IPR043502">
    <property type="entry name" value="DNA/RNA_pol_sf"/>
</dbReference>
<dbReference type="Pfam" id="PF00078">
    <property type="entry name" value="RVT_1"/>
    <property type="match status" value="1"/>
</dbReference>
<gene>
    <name evidence="2" type="ORF">EEDITHA_LOCUS6757</name>
</gene>
<accession>A0AAU9TVG3</accession>
<keyword evidence="3" id="KW-1185">Reference proteome</keyword>
<dbReference type="Proteomes" id="UP001153954">
    <property type="component" value="Unassembled WGS sequence"/>
</dbReference>
<evidence type="ECO:0000259" key="1">
    <source>
        <dbReference type="PROSITE" id="PS50878"/>
    </source>
</evidence>
<dbReference type="Gene3D" id="3.60.10.10">
    <property type="entry name" value="Endonuclease/exonuclease/phosphatase"/>
    <property type="match status" value="1"/>
</dbReference>
<protein>
    <recommendedName>
        <fullName evidence="1">Reverse transcriptase domain-containing protein</fullName>
    </recommendedName>
</protein>
<feature type="domain" description="Reverse transcriptase" evidence="1">
    <location>
        <begin position="447"/>
        <end position="694"/>
    </location>
</feature>
<dbReference type="GO" id="GO:0071897">
    <property type="term" value="P:DNA biosynthetic process"/>
    <property type="evidence" value="ECO:0007669"/>
    <property type="project" value="UniProtKB-ARBA"/>
</dbReference>
<proteinExistence type="predicted"/>
<comment type="caution">
    <text evidence="2">The sequence shown here is derived from an EMBL/GenBank/DDBJ whole genome shotgun (WGS) entry which is preliminary data.</text>
</comment>
<evidence type="ECO:0000313" key="3">
    <source>
        <dbReference type="Proteomes" id="UP001153954"/>
    </source>
</evidence>
<reference evidence="2" key="1">
    <citation type="submission" date="2022-03" db="EMBL/GenBank/DDBJ databases">
        <authorList>
            <person name="Tunstrom K."/>
        </authorList>
    </citation>
    <scope>NUCLEOTIDE SEQUENCE</scope>
</reference>
<name>A0AAU9TVG3_EUPED</name>
<dbReference type="InterPro" id="IPR005135">
    <property type="entry name" value="Endo/exonuclease/phosphatase"/>
</dbReference>
<dbReference type="AlphaFoldDB" id="A0AAU9TVG3"/>
<dbReference type="InterPro" id="IPR036691">
    <property type="entry name" value="Endo/exonu/phosph_ase_sf"/>
</dbReference>
<evidence type="ECO:0000313" key="2">
    <source>
        <dbReference type="EMBL" id="CAH2090836.1"/>
    </source>
</evidence>
<dbReference type="SUPFAM" id="SSF56672">
    <property type="entry name" value="DNA/RNA polymerases"/>
    <property type="match status" value="1"/>
</dbReference>
<organism evidence="2 3">
    <name type="scientific">Euphydryas editha</name>
    <name type="common">Edith's checkerspot</name>
    <dbReference type="NCBI Taxonomy" id="104508"/>
    <lineage>
        <taxon>Eukaryota</taxon>
        <taxon>Metazoa</taxon>
        <taxon>Ecdysozoa</taxon>
        <taxon>Arthropoda</taxon>
        <taxon>Hexapoda</taxon>
        <taxon>Insecta</taxon>
        <taxon>Pterygota</taxon>
        <taxon>Neoptera</taxon>
        <taxon>Endopterygota</taxon>
        <taxon>Lepidoptera</taxon>
        <taxon>Glossata</taxon>
        <taxon>Ditrysia</taxon>
        <taxon>Papilionoidea</taxon>
        <taxon>Nymphalidae</taxon>
        <taxon>Nymphalinae</taxon>
        <taxon>Euphydryas</taxon>
    </lineage>
</organism>
<dbReference type="PANTHER" id="PTHR19446">
    <property type="entry name" value="REVERSE TRANSCRIPTASES"/>
    <property type="match status" value="1"/>
</dbReference>